<keyword evidence="2 5" id="KW-0479">Metal-binding</keyword>
<accession>A0A1H5Z3M1</accession>
<dbReference type="Pfam" id="PF14226">
    <property type="entry name" value="DIOX_N"/>
    <property type="match status" value="1"/>
</dbReference>
<evidence type="ECO:0000313" key="8">
    <source>
        <dbReference type="Proteomes" id="UP000236745"/>
    </source>
</evidence>
<proteinExistence type="inferred from homology"/>
<dbReference type="OrthoDB" id="21825at2"/>
<keyword evidence="3 5" id="KW-0560">Oxidoreductase</keyword>
<protein>
    <submittedName>
        <fullName evidence="7">Isopenicillin N synthase</fullName>
    </submittedName>
</protein>
<comment type="similarity">
    <text evidence="1 5">Belongs to the iron/ascorbate-dependent oxidoreductase family.</text>
</comment>
<evidence type="ECO:0000256" key="3">
    <source>
        <dbReference type="ARBA" id="ARBA00023002"/>
    </source>
</evidence>
<reference evidence="7 8" key="1">
    <citation type="submission" date="2016-10" db="EMBL/GenBank/DDBJ databases">
        <authorList>
            <person name="de Groot N.N."/>
        </authorList>
    </citation>
    <scope>NUCLEOTIDE SEQUENCE [LARGE SCALE GENOMIC DNA]</scope>
    <source>
        <strain evidence="7 8">DSM 22012</strain>
    </source>
</reference>
<evidence type="ECO:0000313" key="7">
    <source>
        <dbReference type="EMBL" id="SEG31179.1"/>
    </source>
</evidence>
<dbReference type="AlphaFoldDB" id="A0A1H5Z3M1"/>
<evidence type="ECO:0000256" key="1">
    <source>
        <dbReference type="ARBA" id="ARBA00008056"/>
    </source>
</evidence>
<keyword evidence="4 5" id="KW-0408">Iron</keyword>
<gene>
    <name evidence="7" type="ORF">SAMN05444390_1012013</name>
</gene>
<dbReference type="InterPro" id="IPR026992">
    <property type="entry name" value="DIOX_N"/>
</dbReference>
<evidence type="ECO:0000259" key="6">
    <source>
        <dbReference type="PROSITE" id="PS51471"/>
    </source>
</evidence>
<dbReference type="Pfam" id="PF03171">
    <property type="entry name" value="2OG-FeII_Oxy"/>
    <property type="match status" value="1"/>
</dbReference>
<dbReference type="PROSITE" id="PS51471">
    <property type="entry name" value="FE2OG_OXY"/>
    <property type="match status" value="1"/>
</dbReference>
<dbReference type="PRINTS" id="PR00682">
    <property type="entry name" value="IPNSYNTHASE"/>
</dbReference>
<feature type="domain" description="Fe2OG dioxygenase" evidence="6">
    <location>
        <begin position="189"/>
        <end position="295"/>
    </location>
</feature>
<organism evidence="7 8">
    <name type="scientific">Marinobacterium lutimaris</name>
    <dbReference type="NCBI Taxonomy" id="568106"/>
    <lineage>
        <taxon>Bacteria</taxon>
        <taxon>Pseudomonadati</taxon>
        <taxon>Pseudomonadota</taxon>
        <taxon>Gammaproteobacteria</taxon>
        <taxon>Oceanospirillales</taxon>
        <taxon>Oceanospirillaceae</taxon>
        <taxon>Marinobacterium</taxon>
    </lineage>
</organism>
<evidence type="ECO:0000256" key="5">
    <source>
        <dbReference type="RuleBase" id="RU003682"/>
    </source>
</evidence>
<name>A0A1H5Z3M1_9GAMM</name>
<dbReference type="InterPro" id="IPR027443">
    <property type="entry name" value="IPNS-like_sf"/>
</dbReference>
<evidence type="ECO:0000256" key="4">
    <source>
        <dbReference type="ARBA" id="ARBA00023004"/>
    </source>
</evidence>
<dbReference type="InterPro" id="IPR044861">
    <property type="entry name" value="IPNS-like_FE2OG_OXY"/>
</dbReference>
<dbReference type="Gene3D" id="2.60.120.330">
    <property type="entry name" value="B-lactam Antibiotic, Isopenicillin N Synthase, Chain"/>
    <property type="match status" value="1"/>
</dbReference>
<dbReference type="Proteomes" id="UP000236745">
    <property type="component" value="Unassembled WGS sequence"/>
</dbReference>
<keyword evidence="8" id="KW-1185">Reference proteome</keyword>
<dbReference type="RefSeq" id="WP_104002867.1">
    <property type="nucleotide sequence ID" value="NZ_FNVQ01000001.1"/>
</dbReference>
<dbReference type="PANTHER" id="PTHR10209">
    <property type="entry name" value="OXIDOREDUCTASE, 2OG-FE II OXYGENASE FAMILY PROTEIN"/>
    <property type="match status" value="1"/>
</dbReference>
<dbReference type="InterPro" id="IPR005123">
    <property type="entry name" value="Oxoglu/Fe-dep_dioxygenase_dom"/>
</dbReference>
<dbReference type="PANTHER" id="PTHR10209:SF881">
    <property type="entry name" value="FI07970P-RELATED"/>
    <property type="match status" value="1"/>
</dbReference>
<dbReference type="SUPFAM" id="SSF51197">
    <property type="entry name" value="Clavaminate synthase-like"/>
    <property type="match status" value="1"/>
</dbReference>
<sequence>MSSQTSSASEAKGQETRAFQSIPLVNVSGLFSDSLDERKKVAEEMGKAAREVGFLYVTGHGIPKQKIAKLREAAKWFFAQSIDTKMDYYIGASKSHKGFVPEGEEIYGTGKPDRKEAYDVGFPAPADHPLVLAKTPLIGENEWPVDENFRAWVLDYYETVFALGRKLFSGFALALDLSEDYFESLVTCPPSKLRLIHYPYDADAEDRPGIGAHTDYECFTMLLSDKPGLEVMNEDGEWIDAPPLTVKGQEGDEEALVINIGDMLEVLTAGQFVATSHRVRKVAEERYSFPLFFACDYHTLIKPLPQFSEGAGEYRELSIGEHMYSQALQTYSYLRDKVAKGELSMPERATAVKTFGHMKTAK</sequence>
<evidence type="ECO:0000256" key="2">
    <source>
        <dbReference type="ARBA" id="ARBA00022723"/>
    </source>
</evidence>
<dbReference type="EMBL" id="FNVQ01000001">
    <property type="protein sequence ID" value="SEG31179.1"/>
    <property type="molecule type" value="Genomic_DNA"/>
</dbReference>
<dbReference type="GO" id="GO:0016491">
    <property type="term" value="F:oxidoreductase activity"/>
    <property type="evidence" value="ECO:0007669"/>
    <property type="project" value="UniProtKB-KW"/>
</dbReference>
<dbReference type="GO" id="GO:0046872">
    <property type="term" value="F:metal ion binding"/>
    <property type="evidence" value="ECO:0007669"/>
    <property type="project" value="UniProtKB-KW"/>
</dbReference>